<evidence type="ECO:0000256" key="4">
    <source>
        <dbReference type="ARBA" id="ARBA00022801"/>
    </source>
</evidence>
<feature type="transmembrane region" description="Helical" evidence="7">
    <location>
        <begin position="129"/>
        <end position="151"/>
    </location>
</feature>
<reference evidence="9" key="1">
    <citation type="submission" date="2021-12" db="EMBL/GenBank/DDBJ databases">
        <title>Discovery of the Pendulisporaceae a myxobacterial family with distinct sporulation behavior and unique specialized metabolism.</title>
        <authorList>
            <person name="Garcia R."/>
            <person name="Popoff A."/>
            <person name="Bader C.D."/>
            <person name="Loehr J."/>
            <person name="Walesch S."/>
            <person name="Walt C."/>
            <person name="Boldt J."/>
            <person name="Bunk B."/>
            <person name="Haeckl F.J.F.P.J."/>
            <person name="Gunesch A.P."/>
            <person name="Birkelbach J."/>
            <person name="Nuebel U."/>
            <person name="Pietschmann T."/>
            <person name="Bach T."/>
            <person name="Mueller R."/>
        </authorList>
    </citation>
    <scope>NUCLEOTIDE SEQUENCE</scope>
    <source>
        <strain evidence="9">MSr11367</strain>
    </source>
</reference>
<name>A0ABZ2KZW7_9BACT</name>
<proteinExistence type="predicted"/>
<organism evidence="9 10">
    <name type="scientific">Pendulispora rubella</name>
    <dbReference type="NCBI Taxonomy" id="2741070"/>
    <lineage>
        <taxon>Bacteria</taxon>
        <taxon>Pseudomonadati</taxon>
        <taxon>Myxococcota</taxon>
        <taxon>Myxococcia</taxon>
        <taxon>Myxococcales</taxon>
        <taxon>Sorangiineae</taxon>
        <taxon>Pendulisporaceae</taxon>
        <taxon>Pendulispora</taxon>
    </lineage>
</organism>
<keyword evidence="10" id="KW-1185">Reference proteome</keyword>
<dbReference type="PANTHER" id="PTHR14969:SF62">
    <property type="entry name" value="DECAPRENYLPHOSPHORYL-5-PHOSPHORIBOSE PHOSPHATASE RV3807C-RELATED"/>
    <property type="match status" value="1"/>
</dbReference>
<dbReference type="RefSeq" id="WP_394832913.1">
    <property type="nucleotide sequence ID" value="NZ_CP089929.1"/>
</dbReference>
<evidence type="ECO:0000256" key="1">
    <source>
        <dbReference type="ARBA" id="ARBA00004651"/>
    </source>
</evidence>
<sequence length="194" mass="20392">MLPILTLDERIFRFCYDASGAGQLLPVMIAASILGSGWTMFALVPLLARVDTRKWAMALTVTLLATAVMVFSLKMAVGRPRPIAVLAGVHPLYGAPTDFSFPSGHSAGSFSTAAFVSTVAWFRARREPAVAMAMYGISAVMVMLAIVIGYSRVYLGVHFPGDVLMGAVLGGSLGGAGGYVYATKLARDDVPGAD</sequence>
<gene>
    <name evidence="9" type="ORF">LVJ94_41070</name>
</gene>
<evidence type="ECO:0000313" key="10">
    <source>
        <dbReference type="Proteomes" id="UP001374803"/>
    </source>
</evidence>
<dbReference type="SMART" id="SM00014">
    <property type="entry name" value="acidPPc"/>
    <property type="match status" value="1"/>
</dbReference>
<evidence type="ECO:0000256" key="3">
    <source>
        <dbReference type="ARBA" id="ARBA00022692"/>
    </source>
</evidence>
<dbReference type="Proteomes" id="UP001374803">
    <property type="component" value="Chromosome"/>
</dbReference>
<comment type="subcellular location">
    <subcellularLocation>
        <location evidence="1">Cell membrane</location>
        <topology evidence="1">Multi-pass membrane protein</topology>
    </subcellularLocation>
</comment>
<feature type="transmembrane region" description="Helical" evidence="7">
    <location>
        <begin position="103"/>
        <end position="122"/>
    </location>
</feature>
<evidence type="ECO:0000256" key="7">
    <source>
        <dbReference type="SAM" id="Phobius"/>
    </source>
</evidence>
<keyword evidence="4" id="KW-0378">Hydrolase</keyword>
<keyword evidence="6 7" id="KW-0472">Membrane</keyword>
<feature type="domain" description="Phosphatidic acid phosphatase type 2/haloperoxidase" evidence="8">
    <location>
        <begin position="58"/>
        <end position="182"/>
    </location>
</feature>
<evidence type="ECO:0000256" key="5">
    <source>
        <dbReference type="ARBA" id="ARBA00022989"/>
    </source>
</evidence>
<keyword evidence="2" id="KW-1003">Cell membrane</keyword>
<dbReference type="InterPro" id="IPR036938">
    <property type="entry name" value="PAP2/HPO_sf"/>
</dbReference>
<feature type="transmembrane region" description="Helical" evidence="7">
    <location>
        <begin position="55"/>
        <end position="73"/>
    </location>
</feature>
<evidence type="ECO:0000259" key="8">
    <source>
        <dbReference type="SMART" id="SM00014"/>
    </source>
</evidence>
<keyword evidence="3 7" id="KW-0812">Transmembrane</keyword>
<feature type="transmembrane region" description="Helical" evidence="7">
    <location>
        <begin position="27"/>
        <end position="48"/>
    </location>
</feature>
<feature type="transmembrane region" description="Helical" evidence="7">
    <location>
        <begin position="163"/>
        <end position="182"/>
    </location>
</feature>
<evidence type="ECO:0000313" key="9">
    <source>
        <dbReference type="EMBL" id="WXB03283.1"/>
    </source>
</evidence>
<evidence type="ECO:0000256" key="2">
    <source>
        <dbReference type="ARBA" id="ARBA00022475"/>
    </source>
</evidence>
<protein>
    <submittedName>
        <fullName evidence="9">Phosphatase PAP2 family protein</fullName>
    </submittedName>
</protein>
<dbReference type="PANTHER" id="PTHR14969">
    <property type="entry name" value="SPHINGOSINE-1-PHOSPHATE PHOSPHOHYDROLASE"/>
    <property type="match status" value="1"/>
</dbReference>
<dbReference type="EMBL" id="CP089983">
    <property type="protein sequence ID" value="WXB03283.1"/>
    <property type="molecule type" value="Genomic_DNA"/>
</dbReference>
<dbReference type="Pfam" id="PF01569">
    <property type="entry name" value="PAP2"/>
    <property type="match status" value="1"/>
</dbReference>
<dbReference type="Gene3D" id="1.20.144.10">
    <property type="entry name" value="Phosphatidic acid phosphatase type 2/haloperoxidase"/>
    <property type="match status" value="1"/>
</dbReference>
<dbReference type="SUPFAM" id="SSF48317">
    <property type="entry name" value="Acid phosphatase/Vanadium-dependent haloperoxidase"/>
    <property type="match status" value="1"/>
</dbReference>
<accession>A0ABZ2KZW7</accession>
<evidence type="ECO:0000256" key="6">
    <source>
        <dbReference type="ARBA" id="ARBA00023136"/>
    </source>
</evidence>
<dbReference type="InterPro" id="IPR000326">
    <property type="entry name" value="PAP2/HPO"/>
</dbReference>
<keyword evidence="5 7" id="KW-1133">Transmembrane helix</keyword>